<evidence type="ECO:0000313" key="1">
    <source>
        <dbReference type="EMBL" id="DAF61873.1"/>
    </source>
</evidence>
<reference evidence="1" key="1">
    <citation type="journal article" date="2021" name="Proc. Natl. Acad. Sci. U.S.A.">
        <title>A Catalog of Tens of Thousands of Viruses from Human Metagenomes Reveals Hidden Associations with Chronic Diseases.</title>
        <authorList>
            <person name="Tisza M.J."/>
            <person name="Buck C.B."/>
        </authorList>
    </citation>
    <scope>NUCLEOTIDE SEQUENCE</scope>
    <source>
        <strain evidence="1">CtP0x5</strain>
    </source>
</reference>
<accession>A0A8S5TF41</accession>
<dbReference type="Pfam" id="PF02452">
    <property type="entry name" value="PemK_toxin"/>
    <property type="match status" value="1"/>
</dbReference>
<dbReference type="InterPro" id="IPR011067">
    <property type="entry name" value="Plasmid_toxin/cell-grow_inhib"/>
</dbReference>
<sequence>MEINTFDILMIDFGEVEFAGEQGGIRPAVVIQNAYGNIYSDTTIVMPFTSKIKHLQQPTHSFFYKDINKGLTKDSMILGECVRQVSKKRIIKKLGTITKLQEKKKIKAVYDANFGQLEEA</sequence>
<dbReference type="SUPFAM" id="SSF50118">
    <property type="entry name" value="Cell growth inhibitor/plasmid maintenance toxic component"/>
    <property type="match status" value="1"/>
</dbReference>
<name>A0A8S5TF41_9CAUD</name>
<dbReference type="InterPro" id="IPR003477">
    <property type="entry name" value="PemK-like"/>
</dbReference>
<protein>
    <submittedName>
        <fullName evidence="1">PemK-like protein</fullName>
    </submittedName>
</protein>
<dbReference type="GO" id="GO:0006402">
    <property type="term" value="P:mRNA catabolic process"/>
    <property type="evidence" value="ECO:0007669"/>
    <property type="project" value="TreeGrafter"/>
</dbReference>
<dbReference type="EMBL" id="BK032818">
    <property type="protein sequence ID" value="DAF61873.1"/>
    <property type="molecule type" value="Genomic_DNA"/>
</dbReference>
<dbReference type="GO" id="GO:0016075">
    <property type="term" value="P:rRNA catabolic process"/>
    <property type="evidence" value="ECO:0007669"/>
    <property type="project" value="TreeGrafter"/>
</dbReference>
<dbReference type="Gene3D" id="2.30.30.110">
    <property type="match status" value="1"/>
</dbReference>
<dbReference type="PANTHER" id="PTHR33988">
    <property type="entry name" value="ENDORIBONUCLEASE MAZF-RELATED"/>
    <property type="match status" value="1"/>
</dbReference>
<dbReference type="PANTHER" id="PTHR33988:SF2">
    <property type="entry name" value="ENDORIBONUCLEASE MAZF"/>
    <property type="match status" value="1"/>
</dbReference>
<dbReference type="GO" id="GO:0003677">
    <property type="term" value="F:DNA binding"/>
    <property type="evidence" value="ECO:0007669"/>
    <property type="project" value="InterPro"/>
</dbReference>
<organism evidence="1">
    <name type="scientific">Siphoviridae sp. ctP0x5</name>
    <dbReference type="NCBI Taxonomy" id="2827863"/>
    <lineage>
        <taxon>Viruses</taxon>
        <taxon>Duplodnaviria</taxon>
        <taxon>Heunggongvirae</taxon>
        <taxon>Uroviricota</taxon>
        <taxon>Caudoviricetes</taxon>
    </lineage>
</organism>
<proteinExistence type="predicted"/>
<dbReference type="GO" id="GO:0004521">
    <property type="term" value="F:RNA endonuclease activity"/>
    <property type="evidence" value="ECO:0007669"/>
    <property type="project" value="TreeGrafter"/>
</dbReference>